<feature type="compositionally biased region" description="Basic and acidic residues" evidence="3">
    <location>
        <begin position="202"/>
        <end position="230"/>
    </location>
</feature>
<dbReference type="AlphaFoldDB" id="A0AAN5CHJ8"/>
<dbReference type="InterPro" id="IPR000504">
    <property type="entry name" value="RRM_dom"/>
</dbReference>
<evidence type="ECO:0000256" key="1">
    <source>
        <dbReference type="ARBA" id="ARBA00022884"/>
    </source>
</evidence>
<dbReference type="Pfam" id="PF00076">
    <property type="entry name" value="RRM_1"/>
    <property type="match status" value="1"/>
</dbReference>
<feature type="compositionally biased region" description="Basic and acidic residues" evidence="3">
    <location>
        <begin position="99"/>
        <end position="109"/>
    </location>
</feature>
<comment type="caution">
    <text evidence="5">The sequence shown here is derived from an EMBL/GenBank/DDBJ whole genome shotgun (WGS) entry which is preliminary data.</text>
</comment>
<accession>A0AAN5CHJ8</accession>
<dbReference type="InterPro" id="IPR012677">
    <property type="entry name" value="Nucleotide-bd_a/b_plait_sf"/>
</dbReference>
<name>A0AAN5CHJ8_9BILA</name>
<feature type="region of interest" description="Disordered" evidence="3">
    <location>
        <begin position="76"/>
        <end position="141"/>
    </location>
</feature>
<feature type="domain" description="RRM" evidence="4">
    <location>
        <begin position="1"/>
        <end position="84"/>
    </location>
</feature>
<dbReference type="EMBL" id="BTRK01000003">
    <property type="protein sequence ID" value="GMR44528.1"/>
    <property type="molecule type" value="Genomic_DNA"/>
</dbReference>
<dbReference type="Proteomes" id="UP001328107">
    <property type="component" value="Unassembled WGS sequence"/>
</dbReference>
<evidence type="ECO:0000259" key="4">
    <source>
        <dbReference type="PROSITE" id="PS50102"/>
    </source>
</evidence>
<evidence type="ECO:0000256" key="2">
    <source>
        <dbReference type="PROSITE-ProRule" id="PRU00176"/>
    </source>
</evidence>
<feature type="compositionally biased region" description="Basic residues" evidence="3">
    <location>
        <begin position="161"/>
        <end position="172"/>
    </location>
</feature>
<keyword evidence="1 2" id="KW-0694">RNA-binding</keyword>
<dbReference type="SUPFAM" id="SSF54928">
    <property type="entry name" value="RNA-binding domain, RBD"/>
    <property type="match status" value="1"/>
</dbReference>
<dbReference type="PANTHER" id="PTHR23236">
    <property type="entry name" value="EUKARYOTIC TRANSLATION INITIATION FACTOR 4B/4H"/>
    <property type="match status" value="1"/>
</dbReference>
<dbReference type="PROSITE" id="PS50102">
    <property type="entry name" value="RRM"/>
    <property type="match status" value="1"/>
</dbReference>
<evidence type="ECO:0000313" key="6">
    <source>
        <dbReference type="Proteomes" id="UP001328107"/>
    </source>
</evidence>
<evidence type="ECO:0000313" key="5">
    <source>
        <dbReference type="EMBL" id="GMR44528.1"/>
    </source>
</evidence>
<feature type="region of interest" description="Disordered" evidence="3">
    <location>
        <begin position="160"/>
        <end position="230"/>
    </location>
</feature>
<evidence type="ECO:0000256" key="3">
    <source>
        <dbReference type="SAM" id="MobiDB-lite"/>
    </source>
</evidence>
<keyword evidence="6" id="KW-1185">Reference proteome</keyword>
<dbReference type="GO" id="GO:0003723">
    <property type="term" value="F:RNA binding"/>
    <property type="evidence" value="ECO:0007669"/>
    <property type="project" value="UniProtKB-UniRule"/>
</dbReference>
<protein>
    <recommendedName>
        <fullName evidence="4">RRM domain-containing protein</fullName>
    </recommendedName>
</protein>
<sequence>LKVFIGNLPHDSTPSDIDTVLENAGLTIEEIRTFNIHMVRDRESDQFKGFAYVEVSAKDQLDKVLTLNGCEFDGRPLKVDNKTGRGGGRGGRGGGRGRGGSDRGFERGGRGGGYGGDRGGWGRERERGDYRFFPSGGRGGHHFEGQGGFVKGEMDFEVVRGRGHHGGRGGHHNRGERPERPAEAPIGTGDDSGRPRLQLTKKVMDPKEMEEKKRQEEEAEKARKEKIFGH</sequence>
<reference evidence="6" key="1">
    <citation type="submission" date="2022-10" db="EMBL/GenBank/DDBJ databases">
        <title>Genome assembly of Pristionchus species.</title>
        <authorList>
            <person name="Yoshida K."/>
            <person name="Sommer R.J."/>
        </authorList>
    </citation>
    <scope>NUCLEOTIDE SEQUENCE [LARGE SCALE GENOMIC DNA]</scope>
    <source>
        <strain evidence="6">RS5460</strain>
    </source>
</reference>
<organism evidence="5 6">
    <name type="scientific">Pristionchus mayeri</name>
    <dbReference type="NCBI Taxonomy" id="1317129"/>
    <lineage>
        <taxon>Eukaryota</taxon>
        <taxon>Metazoa</taxon>
        <taxon>Ecdysozoa</taxon>
        <taxon>Nematoda</taxon>
        <taxon>Chromadorea</taxon>
        <taxon>Rhabditida</taxon>
        <taxon>Rhabditina</taxon>
        <taxon>Diplogasteromorpha</taxon>
        <taxon>Diplogasteroidea</taxon>
        <taxon>Neodiplogasteridae</taxon>
        <taxon>Pristionchus</taxon>
    </lineage>
</organism>
<dbReference type="PANTHER" id="PTHR23236:SF118">
    <property type="entry name" value="RRM DOMAIN-CONTAINING PROTEIN"/>
    <property type="match status" value="1"/>
</dbReference>
<proteinExistence type="predicted"/>
<dbReference type="SMART" id="SM00360">
    <property type="entry name" value="RRM"/>
    <property type="match status" value="1"/>
</dbReference>
<feature type="compositionally biased region" description="Basic and acidic residues" evidence="3">
    <location>
        <begin position="120"/>
        <end position="130"/>
    </location>
</feature>
<gene>
    <name evidence="5" type="ORF">PMAYCL1PPCAC_14723</name>
</gene>
<feature type="compositionally biased region" description="Basic and acidic residues" evidence="3">
    <location>
        <begin position="173"/>
        <end position="182"/>
    </location>
</feature>
<dbReference type="Gene3D" id="3.30.70.330">
    <property type="match status" value="1"/>
</dbReference>
<feature type="non-terminal residue" evidence="5">
    <location>
        <position position="1"/>
    </location>
</feature>
<feature type="compositionally biased region" description="Gly residues" evidence="3">
    <location>
        <begin position="110"/>
        <end position="119"/>
    </location>
</feature>
<dbReference type="InterPro" id="IPR035979">
    <property type="entry name" value="RBD_domain_sf"/>
</dbReference>
<feature type="compositionally biased region" description="Gly residues" evidence="3">
    <location>
        <begin position="84"/>
        <end position="98"/>
    </location>
</feature>